<keyword evidence="4" id="KW-0472">Membrane</keyword>
<keyword evidence="3 6" id="KW-0732">Signal</keyword>
<accession>A0A167EM47</accession>
<evidence type="ECO:0000256" key="6">
    <source>
        <dbReference type="SAM" id="SignalP"/>
    </source>
</evidence>
<dbReference type="Proteomes" id="UP000076503">
    <property type="component" value="Unassembled WGS sequence"/>
</dbReference>
<evidence type="ECO:0000256" key="4">
    <source>
        <dbReference type="ARBA" id="ARBA00023136"/>
    </source>
</evidence>
<evidence type="ECO:0000256" key="3">
    <source>
        <dbReference type="ARBA" id="ARBA00022729"/>
    </source>
</evidence>
<name>A0A167EM47_9GAMM</name>
<proteinExistence type="inferred from homology"/>
<feature type="chain" id="PRO_5007885876" description="Structural protein MipA" evidence="6">
    <location>
        <begin position="21"/>
        <end position="246"/>
    </location>
</feature>
<gene>
    <name evidence="7" type="ORF">N476_14995</name>
</gene>
<evidence type="ECO:0008006" key="9">
    <source>
        <dbReference type="Google" id="ProtNLM"/>
    </source>
</evidence>
<reference evidence="7 8" key="1">
    <citation type="submission" date="2013-07" db="EMBL/GenBank/DDBJ databases">
        <title>Comparative Genomic and Metabolomic Analysis of Twelve Strains of Pseudoalteromonas luteoviolacea.</title>
        <authorList>
            <person name="Vynne N.G."/>
            <person name="Mansson M."/>
            <person name="Gram L."/>
        </authorList>
    </citation>
    <scope>NUCLEOTIDE SEQUENCE [LARGE SCALE GENOMIC DNA]</scope>
    <source>
        <strain evidence="7 8">H33</strain>
    </source>
</reference>
<comment type="caution">
    <text evidence="7">The sequence shown here is derived from an EMBL/GenBank/DDBJ whole genome shotgun (WGS) entry which is preliminary data.</text>
</comment>
<organism evidence="7 8">
    <name type="scientific">Pseudoalteromonas luteoviolacea H33</name>
    <dbReference type="NCBI Taxonomy" id="1365251"/>
    <lineage>
        <taxon>Bacteria</taxon>
        <taxon>Pseudomonadati</taxon>
        <taxon>Pseudomonadota</taxon>
        <taxon>Gammaproteobacteria</taxon>
        <taxon>Alteromonadales</taxon>
        <taxon>Pseudoalteromonadaceae</taxon>
        <taxon>Pseudoalteromonas</taxon>
    </lineage>
</organism>
<dbReference type="GO" id="GO:0009279">
    <property type="term" value="C:cell outer membrane"/>
    <property type="evidence" value="ECO:0007669"/>
    <property type="project" value="UniProtKB-SubCell"/>
</dbReference>
<comment type="subcellular location">
    <subcellularLocation>
        <location evidence="1">Cell outer membrane</location>
    </subcellularLocation>
</comment>
<dbReference type="RefSeq" id="WP_063361715.1">
    <property type="nucleotide sequence ID" value="NZ_AUXZ01000070.1"/>
</dbReference>
<protein>
    <recommendedName>
        <fullName evidence="9">Structural protein MipA</fullName>
    </recommendedName>
</protein>
<dbReference type="EMBL" id="AUXZ01000070">
    <property type="protein sequence ID" value="KZN50947.1"/>
    <property type="molecule type" value="Genomic_DNA"/>
</dbReference>
<dbReference type="PANTHER" id="PTHR38776:SF1">
    <property type="entry name" value="MLTA-INTERACTING PROTEIN-RELATED"/>
    <property type="match status" value="1"/>
</dbReference>
<dbReference type="Pfam" id="PF06629">
    <property type="entry name" value="MipA"/>
    <property type="match status" value="1"/>
</dbReference>
<sequence>MKLTKYLCALTLACSTASFAEEQELKLGIGGAIIVQDEGYKSVGSETEFVPAIAVEYGDFRLLGPYASYTFYRGENFEIAATGMLRLDGYEQADDVLFKGMEDRDMSFDFGFEAEIDTDFGEFGVKFTHDVTSTHEGYEASLSYGIPMRVKQGRIMPYVSANFASEDLANYYYGVKRSEAITSRSFYEVDSATNMEIGISSDWFFGENHMIKADASYTAFDSTIKDSPLVDKSGTFQFLLGYVYVF</sequence>
<evidence type="ECO:0000256" key="1">
    <source>
        <dbReference type="ARBA" id="ARBA00004442"/>
    </source>
</evidence>
<keyword evidence="5" id="KW-0998">Cell outer membrane</keyword>
<dbReference type="InterPro" id="IPR010583">
    <property type="entry name" value="MipA"/>
</dbReference>
<comment type="similarity">
    <text evidence="2">Belongs to the MipA/OmpV family.</text>
</comment>
<dbReference type="OrthoDB" id="8562138at2"/>
<dbReference type="PATRIC" id="fig|1365251.3.peg.2219"/>
<evidence type="ECO:0000256" key="2">
    <source>
        <dbReference type="ARBA" id="ARBA00005722"/>
    </source>
</evidence>
<evidence type="ECO:0000313" key="7">
    <source>
        <dbReference type="EMBL" id="KZN50947.1"/>
    </source>
</evidence>
<dbReference type="PANTHER" id="PTHR38776">
    <property type="entry name" value="MLTA-INTERACTING PROTEIN-RELATED"/>
    <property type="match status" value="1"/>
</dbReference>
<evidence type="ECO:0000256" key="5">
    <source>
        <dbReference type="ARBA" id="ARBA00023237"/>
    </source>
</evidence>
<feature type="signal peptide" evidence="6">
    <location>
        <begin position="1"/>
        <end position="20"/>
    </location>
</feature>
<dbReference type="AlphaFoldDB" id="A0A167EM47"/>
<evidence type="ECO:0000313" key="8">
    <source>
        <dbReference type="Proteomes" id="UP000076503"/>
    </source>
</evidence>